<reference evidence="2" key="1">
    <citation type="submission" date="2021-01" db="EMBL/GenBank/DDBJ databases">
        <title>Caligus Genome Assembly.</title>
        <authorList>
            <person name="Gallardo-Escarate C."/>
        </authorList>
    </citation>
    <scope>NUCLEOTIDE SEQUENCE [LARGE SCALE GENOMIC DNA]</scope>
</reference>
<name>A0A7T8K9A5_CALRO</name>
<organism evidence="1 2">
    <name type="scientific">Caligus rogercresseyi</name>
    <name type="common">Sea louse</name>
    <dbReference type="NCBI Taxonomy" id="217165"/>
    <lineage>
        <taxon>Eukaryota</taxon>
        <taxon>Metazoa</taxon>
        <taxon>Ecdysozoa</taxon>
        <taxon>Arthropoda</taxon>
        <taxon>Crustacea</taxon>
        <taxon>Multicrustacea</taxon>
        <taxon>Hexanauplia</taxon>
        <taxon>Copepoda</taxon>
        <taxon>Siphonostomatoida</taxon>
        <taxon>Caligidae</taxon>
        <taxon>Caligus</taxon>
    </lineage>
</organism>
<accession>A0A7T8K9A5</accession>
<keyword evidence="2" id="KW-1185">Reference proteome</keyword>
<dbReference type="Proteomes" id="UP000595437">
    <property type="component" value="Chromosome 8"/>
</dbReference>
<gene>
    <name evidence="1" type="ORF">FKW44_012103</name>
</gene>
<evidence type="ECO:0000313" key="2">
    <source>
        <dbReference type="Proteomes" id="UP000595437"/>
    </source>
</evidence>
<proteinExistence type="predicted"/>
<dbReference type="EMBL" id="CP045897">
    <property type="protein sequence ID" value="QQP50933.1"/>
    <property type="molecule type" value="Genomic_DNA"/>
</dbReference>
<sequence>MGCSNNLEAANSCNAFYTKKVQKLQTNLSTETTATPSVSLQNNIHFSFHRVGTVGGSMASQ</sequence>
<protein>
    <submittedName>
        <fullName evidence="1">Uncharacterized protein</fullName>
    </submittedName>
</protein>
<evidence type="ECO:0000313" key="1">
    <source>
        <dbReference type="EMBL" id="QQP50933.1"/>
    </source>
</evidence>
<dbReference type="AlphaFoldDB" id="A0A7T8K9A5"/>